<feature type="domain" description="VTT" evidence="7">
    <location>
        <begin position="72"/>
        <end position="187"/>
    </location>
</feature>
<evidence type="ECO:0000259" key="7">
    <source>
        <dbReference type="Pfam" id="PF09335"/>
    </source>
</evidence>
<evidence type="ECO:0000256" key="1">
    <source>
        <dbReference type="ARBA" id="ARBA00004651"/>
    </source>
</evidence>
<dbReference type="PANTHER" id="PTHR12677:SF49">
    <property type="entry name" value="TVP38_TMEM64 FAMILY MEMBRANE PROTEIN"/>
    <property type="match status" value="1"/>
</dbReference>
<name>A0AAJ1Q676_9LACT</name>
<sequence length="201" mass="22750">MTTDREKKIQTLMNWLNIIGILLTLVLVIYGFKSGLFLDKDKMLAYINQLGIWGPIVFMLIQVAQTVIPIMPGAITIPIGILAFGPIWGMVYNLLPIYLGSVINFWISRIYGRPTVRAIIGKKSYDHMLDLFERRNIGKVIFSLLMFVPFAPADLLCYGAGLTNMSSSYFNWTLLLGKPISLACYAYGTTYLLDFLMNLFK</sequence>
<evidence type="ECO:0000313" key="8">
    <source>
        <dbReference type="EMBL" id="MDK7187494.1"/>
    </source>
</evidence>
<feature type="transmembrane region" description="Helical" evidence="6">
    <location>
        <begin position="180"/>
        <end position="200"/>
    </location>
</feature>
<evidence type="ECO:0000313" key="9">
    <source>
        <dbReference type="Proteomes" id="UP001229251"/>
    </source>
</evidence>
<dbReference type="PANTHER" id="PTHR12677">
    <property type="entry name" value="GOLGI APPARATUS MEMBRANE PROTEIN TVP38-RELATED"/>
    <property type="match status" value="1"/>
</dbReference>
<dbReference type="Proteomes" id="UP001229251">
    <property type="component" value="Unassembled WGS sequence"/>
</dbReference>
<dbReference type="Pfam" id="PF09335">
    <property type="entry name" value="VTT_dom"/>
    <property type="match status" value="1"/>
</dbReference>
<gene>
    <name evidence="8" type="ORF">QP433_05825</name>
</gene>
<evidence type="ECO:0000256" key="2">
    <source>
        <dbReference type="ARBA" id="ARBA00022475"/>
    </source>
</evidence>
<reference evidence="8" key="1">
    <citation type="submission" date="2023-05" db="EMBL/GenBank/DDBJ databases">
        <title>Cataloging the Phylogenetic Diversity of Human Bladder Bacteria.</title>
        <authorList>
            <person name="Du J."/>
        </authorList>
    </citation>
    <scope>NUCLEOTIDE SEQUENCE</scope>
    <source>
        <strain evidence="8">UMB1231</strain>
    </source>
</reference>
<evidence type="ECO:0000256" key="6">
    <source>
        <dbReference type="RuleBase" id="RU366058"/>
    </source>
</evidence>
<evidence type="ECO:0000256" key="3">
    <source>
        <dbReference type="ARBA" id="ARBA00022692"/>
    </source>
</evidence>
<dbReference type="InterPro" id="IPR015414">
    <property type="entry name" value="TMEM64"/>
</dbReference>
<evidence type="ECO:0000256" key="5">
    <source>
        <dbReference type="ARBA" id="ARBA00023136"/>
    </source>
</evidence>
<comment type="similarity">
    <text evidence="6">Belongs to the TVP38/TMEM64 family.</text>
</comment>
<dbReference type="AlphaFoldDB" id="A0AAJ1Q676"/>
<keyword evidence="4 6" id="KW-1133">Transmembrane helix</keyword>
<accession>A0AAJ1Q676</accession>
<protein>
    <recommendedName>
        <fullName evidence="6">TVP38/TMEM64 family membrane protein</fullName>
    </recommendedName>
</protein>
<keyword evidence="3 6" id="KW-0812">Transmembrane</keyword>
<comment type="caution">
    <text evidence="8">The sequence shown here is derived from an EMBL/GenBank/DDBJ whole genome shotgun (WGS) entry which is preliminary data.</text>
</comment>
<evidence type="ECO:0000256" key="4">
    <source>
        <dbReference type="ARBA" id="ARBA00022989"/>
    </source>
</evidence>
<feature type="transmembrane region" description="Helical" evidence="6">
    <location>
        <begin position="140"/>
        <end position="160"/>
    </location>
</feature>
<feature type="transmembrane region" description="Helical" evidence="6">
    <location>
        <begin position="12"/>
        <end position="32"/>
    </location>
</feature>
<organism evidence="8 9">
    <name type="scientific">Facklamia hominis</name>
    <dbReference type="NCBI Taxonomy" id="178214"/>
    <lineage>
        <taxon>Bacteria</taxon>
        <taxon>Bacillati</taxon>
        <taxon>Bacillota</taxon>
        <taxon>Bacilli</taxon>
        <taxon>Lactobacillales</taxon>
        <taxon>Aerococcaceae</taxon>
        <taxon>Facklamia</taxon>
    </lineage>
</organism>
<dbReference type="EMBL" id="JASOOE010000010">
    <property type="protein sequence ID" value="MDK7187494.1"/>
    <property type="molecule type" value="Genomic_DNA"/>
</dbReference>
<proteinExistence type="inferred from homology"/>
<dbReference type="RefSeq" id="WP_285065958.1">
    <property type="nucleotide sequence ID" value="NZ_JASOOE010000010.1"/>
</dbReference>
<comment type="caution">
    <text evidence="6">Lacks conserved residue(s) required for the propagation of feature annotation.</text>
</comment>
<dbReference type="GO" id="GO:0005886">
    <property type="term" value="C:plasma membrane"/>
    <property type="evidence" value="ECO:0007669"/>
    <property type="project" value="UniProtKB-SubCell"/>
</dbReference>
<keyword evidence="2 6" id="KW-1003">Cell membrane</keyword>
<keyword evidence="5 6" id="KW-0472">Membrane</keyword>
<dbReference type="InterPro" id="IPR032816">
    <property type="entry name" value="VTT_dom"/>
</dbReference>
<comment type="subcellular location">
    <subcellularLocation>
        <location evidence="1 6">Cell membrane</location>
        <topology evidence="1 6">Multi-pass membrane protein</topology>
    </subcellularLocation>
</comment>